<evidence type="ECO:0000256" key="1">
    <source>
        <dbReference type="SAM" id="MobiDB-lite"/>
    </source>
</evidence>
<gene>
    <name evidence="2" type="primary">E4</name>
</gene>
<feature type="region of interest" description="Disordered" evidence="1">
    <location>
        <begin position="61"/>
        <end position="89"/>
    </location>
</feature>
<feature type="region of interest" description="Disordered" evidence="1">
    <location>
        <begin position="1"/>
        <end position="23"/>
    </location>
</feature>
<reference evidence="2 3" key="1">
    <citation type="journal article" date="2009" name="J. Virol.">
        <title>Identification of unusual E6 and E7 proteins within avian papillomaviruses: cellular localization, biophysical characterization, and phylogenetic analysis.</title>
        <authorList>
            <person name="Van Doorslaer K."/>
            <person name="Ould M'hamed Ould Sidi A."/>
            <person name="Zanier K."/>
            <person name="Rybin V."/>
            <person name="Deryckere F."/>
            <person name="Rector A."/>
            <person name="Burk R.D."/>
            <person name="Lienau E.K."/>
            <person name="van Ranst M."/>
            <person name="Trave G."/>
        </authorList>
    </citation>
    <scope>NUCLEOTIDE SEQUENCE [LARGE SCALE GENOMIC DNA]</scope>
</reference>
<name>C6ZDA3_9PAPI</name>
<sequence>MTTLPSSGSRGPVGRMRRGCGIGKKVTDTHTTILSGRTRQIGIVGAVRRLGGFWQGGGDSVLPQLQDTLTRPPHQTRPRRPSDPALRHPLPEAVRHVRGLGLRVVSEAFGRPTSVDARQPSVDGVVHGCSS</sequence>
<dbReference type="GeneID" id="8319539"/>
<proteinExistence type="predicted"/>
<keyword evidence="3" id="KW-1185">Reference proteome</keyword>
<dbReference type="KEGG" id="vg:8319539"/>
<protein>
    <submittedName>
        <fullName evidence="2">E4</fullName>
    </submittedName>
</protein>
<evidence type="ECO:0000313" key="2">
    <source>
        <dbReference type="EMBL" id="ABX61089.1"/>
    </source>
</evidence>
<accession>C6ZDA3</accession>
<dbReference type="EMBL" id="EU188799">
    <property type="protein sequence ID" value="ABX61089.1"/>
    <property type="molecule type" value="Genomic_DNA"/>
</dbReference>
<feature type="compositionally biased region" description="Basic and acidic residues" evidence="1">
    <location>
        <begin position="80"/>
        <end position="89"/>
    </location>
</feature>
<evidence type="ECO:0000313" key="3">
    <source>
        <dbReference type="Proteomes" id="UP000052082"/>
    </source>
</evidence>
<organism evidence="2 3">
    <name type="scientific">Francolinus leucoscepus papillomavirus 1</name>
    <dbReference type="NCBI Taxonomy" id="485362"/>
    <lineage>
        <taxon>Viruses</taxon>
        <taxon>Monodnaviria</taxon>
        <taxon>Shotokuvirae</taxon>
        <taxon>Cossaviricota</taxon>
        <taxon>Papovaviricetes</taxon>
        <taxon>Zurhausenvirales</taxon>
        <taxon>Papillomaviridae</taxon>
        <taxon>Firstpapillomavirinae</taxon>
        <taxon>Dyoepsilonpapillomavirus</taxon>
        <taxon>Dyoepsilonpapillomavirus 1</taxon>
    </lineage>
</organism>
<dbReference type="Proteomes" id="UP000052082">
    <property type="component" value="Segment"/>
</dbReference>
<dbReference type="RefSeq" id="YP_003104802.1">
    <property type="nucleotide sequence ID" value="NC_013117.1"/>
</dbReference>